<proteinExistence type="predicted"/>
<dbReference type="InterPro" id="IPR007055">
    <property type="entry name" value="BON_dom"/>
</dbReference>
<evidence type="ECO:0000313" key="4">
    <source>
        <dbReference type="Proteomes" id="UP001205890"/>
    </source>
</evidence>
<dbReference type="InterPro" id="IPR036779">
    <property type="entry name" value="LysM_dom_sf"/>
</dbReference>
<dbReference type="PROSITE" id="PS50914">
    <property type="entry name" value="BON"/>
    <property type="match status" value="1"/>
</dbReference>
<dbReference type="InterPro" id="IPR052196">
    <property type="entry name" value="Bact_Kbp"/>
</dbReference>
<dbReference type="EMBL" id="JANCLU010000034">
    <property type="protein sequence ID" value="MCP8941039.1"/>
    <property type="molecule type" value="Genomic_DNA"/>
</dbReference>
<dbReference type="Pfam" id="PF04972">
    <property type="entry name" value="BON"/>
    <property type="match status" value="1"/>
</dbReference>
<protein>
    <submittedName>
        <fullName evidence="3">Peptidoglycan-binding protein LysM</fullName>
    </submittedName>
</protein>
<dbReference type="RefSeq" id="WP_254746452.1">
    <property type="nucleotide sequence ID" value="NZ_JANCLU010000034.1"/>
</dbReference>
<sequence>MGLFKFIKDAGAKLLGGGAQAASSDALKKEVEGHGFDASKLNIDVQDDKVKLSGQAMSQEEAEKLILSLGNTYGVAEVDTSGLIVEKPSEQSTMYTVQKGDTLWAIAEKHYGKGKGAKYTDIVKANSPPVKNPDLIQPGWVLRIPPLAG</sequence>
<evidence type="ECO:0000313" key="3">
    <source>
        <dbReference type="EMBL" id="MCP8941039.1"/>
    </source>
</evidence>
<dbReference type="Pfam" id="PF01476">
    <property type="entry name" value="LysM"/>
    <property type="match status" value="1"/>
</dbReference>
<name>A0ABT1LHR0_9HYPH</name>
<feature type="domain" description="LysM" evidence="2">
    <location>
        <begin position="93"/>
        <end position="144"/>
    </location>
</feature>
<keyword evidence="4" id="KW-1185">Reference proteome</keyword>
<dbReference type="PROSITE" id="PS51782">
    <property type="entry name" value="LYSM"/>
    <property type="match status" value="1"/>
</dbReference>
<feature type="domain" description="BON" evidence="1">
    <location>
        <begin position="18"/>
        <end position="87"/>
    </location>
</feature>
<evidence type="ECO:0000259" key="2">
    <source>
        <dbReference type="PROSITE" id="PS51782"/>
    </source>
</evidence>
<dbReference type="PANTHER" id="PTHR34700:SF8">
    <property type="entry name" value="POTASSIUM BINDING PROTEIN KBP"/>
    <property type="match status" value="1"/>
</dbReference>
<organism evidence="3 4">
    <name type="scientific">Alsobacter ponti</name>
    <dbReference type="NCBI Taxonomy" id="2962936"/>
    <lineage>
        <taxon>Bacteria</taxon>
        <taxon>Pseudomonadati</taxon>
        <taxon>Pseudomonadota</taxon>
        <taxon>Alphaproteobacteria</taxon>
        <taxon>Hyphomicrobiales</taxon>
        <taxon>Alsobacteraceae</taxon>
        <taxon>Alsobacter</taxon>
    </lineage>
</organism>
<dbReference type="Gene3D" id="3.10.350.10">
    <property type="entry name" value="LysM domain"/>
    <property type="match status" value="1"/>
</dbReference>
<dbReference type="SMART" id="SM00257">
    <property type="entry name" value="LysM"/>
    <property type="match status" value="1"/>
</dbReference>
<comment type="caution">
    <text evidence="3">The sequence shown here is derived from an EMBL/GenBank/DDBJ whole genome shotgun (WGS) entry which is preliminary data.</text>
</comment>
<dbReference type="SUPFAM" id="SSF54106">
    <property type="entry name" value="LysM domain"/>
    <property type="match status" value="1"/>
</dbReference>
<dbReference type="CDD" id="cd00118">
    <property type="entry name" value="LysM"/>
    <property type="match status" value="1"/>
</dbReference>
<dbReference type="PANTHER" id="PTHR34700">
    <property type="entry name" value="POTASSIUM BINDING PROTEIN KBP"/>
    <property type="match status" value="1"/>
</dbReference>
<dbReference type="Proteomes" id="UP001205890">
    <property type="component" value="Unassembled WGS sequence"/>
</dbReference>
<evidence type="ECO:0000259" key="1">
    <source>
        <dbReference type="PROSITE" id="PS50914"/>
    </source>
</evidence>
<dbReference type="InterPro" id="IPR018392">
    <property type="entry name" value="LysM"/>
</dbReference>
<accession>A0ABT1LHR0</accession>
<gene>
    <name evidence="3" type="primary">lysM</name>
    <name evidence="3" type="ORF">NK718_21160</name>
</gene>
<dbReference type="NCBIfam" id="NF008399">
    <property type="entry name" value="PRK11198.1"/>
    <property type="match status" value="1"/>
</dbReference>
<reference evidence="3 4" key="1">
    <citation type="submission" date="2022-07" db="EMBL/GenBank/DDBJ databases">
        <authorList>
            <person name="Li W.-J."/>
            <person name="Deng Q.-Q."/>
        </authorList>
    </citation>
    <scope>NUCLEOTIDE SEQUENCE [LARGE SCALE GENOMIC DNA]</scope>
    <source>
        <strain evidence="3 4">SYSU M60028</strain>
    </source>
</reference>